<evidence type="ECO:0000256" key="4">
    <source>
        <dbReference type="ARBA" id="ARBA00022679"/>
    </source>
</evidence>
<dbReference type="InterPro" id="IPR001610">
    <property type="entry name" value="PAC"/>
</dbReference>
<dbReference type="InterPro" id="IPR003594">
    <property type="entry name" value="HATPase_dom"/>
</dbReference>
<evidence type="ECO:0000259" key="8">
    <source>
        <dbReference type="PROSITE" id="PS50113"/>
    </source>
</evidence>
<dbReference type="Gene3D" id="3.30.450.20">
    <property type="entry name" value="PAS domain"/>
    <property type="match status" value="1"/>
</dbReference>
<proteinExistence type="predicted"/>
<sequence>MPKHIERFKTKLFQNIFNHANGGIAIVSTEGKWIKINKSIVNFLGYEEDELYEMNFQDITHRDDLEIDLKYMHQLMRGEINNYQIEKRYFHKKGFVVWALLSVSLFKDEQGKPKYFIAQITDISDQKSASYQMEGLMSVVKEQNEKLKDFAHIATHDIRTHVGNLSSIIEFLEEDLEETLTANENFTMLKDSLRNLTETIEHLNLIRINKSRNVNRLRTLSLYQYVENSIYNVSALLKKENGQIINKIDKNLQIKGIEAYLDSIILNFLTNALKYKSEKRLPVIELTNVIDDDSVVLKIKDNGLGIDLNSNSEKLFTLNGTFHEHQDSRGIGLYITKNHIESMGGKIEVESKVGEGTCFSIYFLKAQDVSLKEDNKKVVV</sequence>
<dbReference type="SUPFAM" id="SSF55874">
    <property type="entry name" value="ATPase domain of HSP90 chaperone/DNA topoisomerase II/histidine kinase"/>
    <property type="match status" value="1"/>
</dbReference>
<dbReference type="InterPro" id="IPR035965">
    <property type="entry name" value="PAS-like_dom_sf"/>
</dbReference>
<dbReference type="Gene3D" id="3.30.565.10">
    <property type="entry name" value="Histidine kinase-like ATPase, C-terminal domain"/>
    <property type="match status" value="1"/>
</dbReference>
<evidence type="ECO:0000313" key="10">
    <source>
        <dbReference type="Proteomes" id="UP001231197"/>
    </source>
</evidence>
<dbReference type="InterPro" id="IPR013655">
    <property type="entry name" value="PAS_fold_3"/>
</dbReference>
<dbReference type="InterPro" id="IPR036890">
    <property type="entry name" value="HATPase_C_sf"/>
</dbReference>
<dbReference type="InterPro" id="IPR000014">
    <property type="entry name" value="PAS"/>
</dbReference>
<dbReference type="InterPro" id="IPR052162">
    <property type="entry name" value="Sensor_kinase/Photoreceptor"/>
</dbReference>
<keyword evidence="3" id="KW-0597">Phosphoprotein</keyword>
<dbReference type="PANTHER" id="PTHR43304">
    <property type="entry name" value="PHYTOCHROME-LIKE PROTEIN CPH1"/>
    <property type="match status" value="1"/>
</dbReference>
<evidence type="ECO:0000259" key="6">
    <source>
        <dbReference type="PROSITE" id="PS50109"/>
    </source>
</evidence>
<dbReference type="SMART" id="SM00086">
    <property type="entry name" value="PAC"/>
    <property type="match status" value="1"/>
</dbReference>
<dbReference type="SUPFAM" id="SSF55785">
    <property type="entry name" value="PYP-like sensor domain (PAS domain)"/>
    <property type="match status" value="1"/>
</dbReference>
<dbReference type="PRINTS" id="PR00344">
    <property type="entry name" value="BCTRLSENSOR"/>
</dbReference>
<dbReference type="InterPro" id="IPR005467">
    <property type="entry name" value="His_kinase_dom"/>
</dbReference>
<evidence type="ECO:0000256" key="5">
    <source>
        <dbReference type="ARBA" id="ARBA00022777"/>
    </source>
</evidence>
<dbReference type="EMBL" id="JASDDK010000002">
    <property type="protein sequence ID" value="MDN3492963.1"/>
    <property type="molecule type" value="Genomic_DNA"/>
</dbReference>
<dbReference type="InterPro" id="IPR000700">
    <property type="entry name" value="PAS-assoc_C"/>
</dbReference>
<dbReference type="PANTHER" id="PTHR43304:SF1">
    <property type="entry name" value="PAC DOMAIN-CONTAINING PROTEIN"/>
    <property type="match status" value="1"/>
</dbReference>
<keyword evidence="10" id="KW-1185">Reference proteome</keyword>
<dbReference type="Proteomes" id="UP001231197">
    <property type="component" value="Unassembled WGS sequence"/>
</dbReference>
<keyword evidence="4" id="KW-0808">Transferase</keyword>
<dbReference type="RefSeq" id="WP_290206611.1">
    <property type="nucleotide sequence ID" value="NZ_JASDDK010000002.1"/>
</dbReference>
<evidence type="ECO:0000259" key="7">
    <source>
        <dbReference type="PROSITE" id="PS50112"/>
    </source>
</evidence>
<organism evidence="9 10">
    <name type="scientific">Winogradskyella bathintestinalis</name>
    <dbReference type="NCBI Taxonomy" id="3035208"/>
    <lineage>
        <taxon>Bacteria</taxon>
        <taxon>Pseudomonadati</taxon>
        <taxon>Bacteroidota</taxon>
        <taxon>Flavobacteriia</taxon>
        <taxon>Flavobacteriales</taxon>
        <taxon>Flavobacteriaceae</taxon>
        <taxon>Winogradskyella</taxon>
    </lineage>
</organism>
<dbReference type="Pfam" id="PF02518">
    <property type="entry name" value="HATPase_c"/>
    <property type="match status" value="1"/>
</dbReference>
<dbReference type="CDD" id="cd00130">
    <property type="entry name" value="PAS"/>
    <property type="match status" value="1"/>
</dbReference>
<dbReference type="SMART" id="SM00091">
    <property type="entry name" value="PAS"/>
    <property type="match status" value="1"/>
</dbReference>
<dbReference type="InterPro" id="IPR004358">
    <property type="entry name" value="Sig_transdc_His_kin-like_C"/>
</dbReference>
<evidence type="ECO:0000256" key="3">
    <source>
        <dbReference type="ARBA" id="ARBA00022553"/>
    </source>
</evidence>
<dbReference type="SMART" id="SM00387">
    <property type="entry name" value="HATPase_c"/>
    <property type="match status" value="1"/>
</dbReference>
<protein>
    <recommendedName>
        <fullName evidence="2">histidine kinase</fullName>
        <ecNumber evidence="2">2.7.13.3</ecNumber>
    </recommendedName>
</protein>
<dbReference type="EC" id="2.7.13.3" evidence="2"/>
<dbReference type="CDD" id="cd00082">
    <property type="entry name" value="HisKA"/>
    <property type="match status" value="1"/>
</dbReference>
<evidence type="ECO:0000313" key="9">
    <source>
        <dbReference type="EMBL" id="MDN3492963.1"/>
    </source>
</evidence>
<accession>A0ABT7ZVD4</accession>
<feature type="domain" description="PAC" evidence="8">
    <location>
        <begin position="83"/>
        <end position="135"/>
    </location>
</feature>
<feature type="domain" description="Histidine kinase" evidence="6">
    <location>
        <begin position="153"/>
        <end position="367"/>
    </location>
</feature>
<reference evidence="9 10" key="1">
    <citation type="journal article" date="2023" name="Int. J. Syst. Evol. Microbiol.">
        <title>Winogradskyella bathintestinalis sp. nov., isolated from the intestine of the deep-sea loosejaw dragonfish, Malacosteus niger.</title>
        <authorList>
            <person name="Uniacke-Lowe S."/>
            <person name="Johnson C.N."/>
            <person name="Stanton C."/>
            <person name="Hill C."/>
            <person name="Ross P."/>
        </authorList>
    </citation>
    <scope>NUCLEOTIDE SEQUENCE [LARGE SCALE GENOMIC DNA]</scope>
    <source>
        <strain evidence="9 10">APC 3343</strain>
    </source>
</reference>
<dbReference type="Pfam" id="PF08447">
    <property type="entry name" value="PAS_3"/>
    <property type="match status" value="1"/>
</dbReference>
<name>A0ABT7ZVD4_9FLAO</name>
<feature type="domain" description="PAS" evidence="7">
    <location>
        <begin position="9"/>
        <end position="79"/>
    </location>
</feature>
<dbReference type="NCBIfam" id="TIGR00229">
    <property type="entry name" value="sensory_box"/>
    <property type="match status" value="1"/>
</dbReference>
<evidence type="ECO:0000256" key="1">
    <source>
        <dbReference type="ARBA" id="ARBA00000085"/>
    </source>
</evidence>
<comment type="caution">
    <text evidence="9">The sequence shown here is derived from an EMBL/GenBank/DDBJ whole genome shotgun (WGS) entry which is preliminary data.</text>
</comment>
<gene>
    <name evidence="9" type="ORF">QMA06_09535</name>
</gene>
<evidence type="ECO:0000256" key="2">
    <source>
        <dbReference type="ARBA" id="ARBA00012438"/>
    </source>
</evidence>
<dbReference type="PROSITE" id="PS50112">
    <property type="entry name" value="PAS"/>
    <property type="match status" value="1"/>
</dbReference>
<keyword evidence="5" id="KW-0418">Kinase</keyword>
<dbReference type="PROSITE" id="PS50113">
    <property type="entry name" value="PAC"/>
    <property type="match status" value="1"/>
</dbReference>
<dbReference type="InterPro" id="IPR003661">
    <property type="entry name" value="HisK_dim/P_dom"/>
</dbReference>
<dbReference type="PROSITE" id="PS50109">
    <property type="entry name" value="HIS_KIN"/>
    <property type="match status" value="1"/>
</dbReference>
<comment type="catalytic activity">
    <reaction evidence="1">
        <text>ATP + protein L-histidine = ADP + protein N-phospho-L-histidine.</text>
        <dbReference type="EC" id="2.7.13.3"/>
    </reaction>
</comment>